<sequence length="298" mass="33949">MPVWLCRKLPRSCKSQPGQNSTHEQALDHQEQQWANRAWYGIKELEPYLAASDALQCFGNFAQLLVKGGIVCKLNGPYRFTTHIEPEDPSIEPNKYQRGEEKIAELVFKYRLLPQALKPIMDEDPRALMTLIGLSPLQKWTVAKRLGRMLEEENAMNSQNFPSNPSKITVPSGSPSKKAAKDTKNIRKWWKKAQPKSTRKGRISSFERRADLDDEEGVGLVVAYIIRQAFGDLLDFLDDDPSYGLDPDKDDIPRNFLSDTTEWKKYPAIFKGDLPVSIQEANFYAARKILHPSKDGKN</sequence>
<organism evidence="1 2">
    <name type="scientific">Fusarium keratoplasticum</name>
    <dbReference type="NCBI Taxonomy" id="1328300"/>
    <lineage>
        <taxon>Eukaryota</taxon>
        <taxon>Fungi</taxon>
        <taxon>Dikarya</taxon>
        <taxon>Ascomycota</taxon>
        <taxon>Pezizomycotina</taxon>
        <taxon>Sordariomycetes</taxon>
        <taxon>Hypocreomycetidae</taxon>
        <taxon>Hypocreales</taxon>
        <taxon>Nectriaceae</taxon>
        <taxon>Fusarium</taxon>
        <taxon>Fusarium solani species complex</taxon>
    </lineage>
</organism>
<evidence type="ECO:0000313" key="2">
    <source>
        <dbReference type="Proteomes" id="UP001065298"/>
    </source>
</evidence>
<comment type="caution">
    <text evidence="1">The sequence shown here is derived from an EMBL/GenBank/DDBJ whole genome shotgun (WGS) entry which is preliminary data.</text>
</comment>
<gene>
    <name evidence="1" type="ORF">NCS57_00539300</name>
</gene>
<keyword evidence="2" id="KW-1185">Reference proteome</keyword>
<protein>
    <submittedName>
        <fullName evidence="1">Uncharacterized protein</fullName>
    </submittedName>
</protein>
<name>A0ACC0QYX2_9HYPO</name>
<reference evidence="1" key="1">
    <citation type="submission" date="2022-06" db="EMBL/GenBank/DDBJ databases">
        <title>Fusarium solani species complex genomes reveal bases of compartmentalisation and animal pathogenesis.</title>
        <authorList>
            <person name="Tsai I.J."/>
        </authorList>
    </citation>
    <scope>NUCLEOTIDE SEQUENCE</scope>
    <source>
        <strain evidence="1">Fu6.1</strain>
    </source>
</reference>
<accession>A0ACC0QYX2</accession>
<dbReference type="Proteomes" id="UP001065298">
    <property type="component" value="Chromosome 4"/>
</dbReference>
<proteinExistence type="predicted"/>
<dbReference type="EMBL" id="CM046506">
    <property type="protein sequence ID" value="KAI8670669.1"/>
    <property type="molecule type" value="Genomic_DNA"/>
</dbReference>
<evidence type="ECO:0000313" key="1">
    <source>
        <dbReference type="EMBL" id="KAI8670669.1"/>
    </source>
</evidence>